<dbReference type="AlphaFoldDB" id="A0A9D2APE1"/>
<dbReference type="GO" id="GO:0090313">
    <property type="term" value="P:regulation of protein targeting to membrane"/>
    <property type="evidence" value="ECO:0007669"/>
    <property type="project" value="TreeGrafter"/>
</dbReference>
<organism evidence="2 3">
    <name type="scientific">Candidatus Barnesiella excrementipullorum</name>
    <dbReference type="NCBI Taxonomy" id="2838479"/>
    <lineage>
        <taxon>Bacteria</taxon>
        <taxon>Pseudomonadati</taxon>
        <taxon>Bacteroidota</taxon>
        <taxon>Bacteroidia</taxon>
        <taxon>Bacteroidales</taxon>
        <taxon>Barnesiellaceae</taxon>
        <taxon>Barnesiella</taxon>
    </lineage>
</organism>
<evidence type="ECO:0000313" key="2">
    <source>
        <dbReference type="EMBL" id="HIX45412.1"/>
    </source>
</evidence>
<dbReference type="Pfam" id="PF05170">
    <property type="entry name" value="AsmA"/>
    <property type="match status" value="1"/>
</dbReference>
<evidence type="ECO:0000259" key="1">
    <source>
        <dbReference type="Pfam" id="PF05170"/>
    </source>
</evidence>
<reference evidence="2" key="1">
    <citation type="journal article" date="2021" name="PeerJ">
        <title>Extensive microbial diversity within the chicken gut microbiome revealed by metagenomics and culture.</title>
        <authorList>
            <person name="Gilroy R."/>
            <person name="Ravi A."/>
            <person name="Getino M."/>
            <person name="Pursley I."/>
            <person name="Horton D.L."/>
            <person name="Alikhan N.F."/>
            <person name="Baker D."/>
            <person name="Gharbi K."/>
            <person name="Hall N."/>
            <person name="Watson M."/>
            <person name="Adriaenssens E.M."/>
            <person name="Foster-Nyarko E."/>
            <person name="Jarju S."/>
            <person name="Secka A."/>
            <person name="Antonio M."/>
            <person name="Oren A."/>
            <person name="Chaudhuri R.R."/>
            <person name="La Ragione R."/>
            <person name="Hildebrand F."/>
            <person name="Pallen M.J."/>
        </authorList>
    </citation>
    <scope>NUCLEOTIDE SEQUENCE</scope>
    <source>
        <strain evidence="2">ChiHjej12B11-16260</strain>
    </source>
</reference>
<sequence>MKKSVKKALKITAITLSSLLAVLLLTVAIAIYFVFTPQKITPVVLHVANNNLRAQLDMESVELTFFSTFPRFGLKLTDGTLVSKAIRDSAWQRTDTLVSFKKAVVVVNPFDYLVKNKINIYRLVLDSANIYAFKGKDGIANWDIMLPDTVAVDTAATDSLPLFDELAVRRVVLRHATVTFDDRDTRVFANLWDANLRLTANLKKERSMLALDFKNKNILFWQDGQLLLNRMAAHLKTEVELDRDSGLLSLKDALVDINGVEFGLNGTLRRDTVAQALDVDMTYGLHAPSLETVLKMIPRAILKDNKVSAKGDVTVEGTLKGLYGKEKMPMITIDVKIKDAAAQYAGMPYGIDALEADFSGQVDLMREAPSYFDLRIFHFKGAHTDILADARVDDLLGDPDITFNTHSTVDLTALSKTFPLQEGILLDGKLDADVKLRCRLSSIRKKDFGRIKIGGKVEMEQIVIRDTLRHFDFSSNASLAFIGNDWLAARVAVKKASLNAPRIVAAIDSLTATVKTTNPQDTTRIALVDFKVDARSLKGAMGDSLRLFCTKADATIKLQPSKRNPEKPQISLSLQADSMYSRIGDMRLGIDKAGIAVNATQLRDSVWIPEGIIGFNRLTLRTPQCALPVKVKKTSVSVGNRTIRLRNATMRIGRSDITASGAIYDLYGAMRHNKTLRGELSLSSRNLNCNQLIRSLSSPADSVGAETDTTSTDVSLFVVPRNIDFELNTDFNRVRYGKMIFNKIRGAVEVRNQTVHLKELSMNTIGATMRTTLVYQAKDSSEGYAGFDFRLRDVNIAKLVDFVPSLDSIMPMLRSFQGVVDFNISAEAKMDSALRIKIPTLRSAIHIEGDSLVLLDGETFAEISKKFLFKNKERNLIDSIAVNVSVQDGNVTVYPFVVEMDRYQAAVGGTQDLDMNFDYHISILKSPIPFKLGLNISGNLEKMKFGLGKAKYKDAVTPVERHRVDSTIVDMGRQIVRDFRQIIVAPVRRNDIRGDAPAPDTAAISSQAGVPLAMDSMAAAAMDRAPVTADVASPGIPQEAIR</sequence>
<feature type="domain" description="AsmA" evidence="1">
    <location>
        <begin position="6"/>
        <end position="197"/>
    </location>
</feature>
<reference evidence="2" key="2">
    <citation type="submission" date="2021-04" db="EMBL/GenBank/DDBJ databases">
        <authorList>
            <person name="Gilroy R."/>
        </authorList>
    </citation>
    <scope>NUCLEOTIDE SEQUENCE</scope>
    <source>
        <strain evidence="2">ChiHjej12B11-16260</strain>
    </source>
</reference>
<protein>
    <submittedName>
        <fullName evidence="2">AsmA-like C-terminal region-containing protein</fullName>
    </submittedName>
</protein>
<accession>A0A9D2APE1</accession>
<dbReference type="PANTHER" id="PTHR30441:SF4">
    <property type="entry name" value="PROTEIN ASMA"/>
    <property type="match status" value="1"/>
</dbReference>
<comment type="caution">
    <text evidence="2">The sequence shown here is derived from an EMBL/GenBank/DDBJ whole genome shotgun (WGS) entry which is preliminary data.</text>
</comment>
<gene>
    <name evidence="2" type="ORF">H9982_04255</name>
</gene>
<dbReference type="Proteomes" id="UP000824246">
    <property type="component" value="Unassembled WGS sequence"/>
</dbReference>
<dbReference type="GO" id="GO:0005886">
    <property type="term" value="C:plasma membrane"/>
    <property type="evidence" value="ECO:0007669"/>
    <property type="project" value="TreeGrafter"/>
</dbReference>
<name>A0A9D2APE1_9BACT</name>
<dbReference type="InterPro" id="IPR052894">
    <property type="entry name" value="AsmA-related"/>
</dbReference>
<dbReference type="InterPro" id="IPR007844">
    <property type="entry name" value="AsmA"/>
</dbReference>
<dbReference type="PANTHER" id="PTHR30441">
    <property type="entry name" value="DUF748 DOMAIN-CONTAINING PROTEIN"/>
    <property type="match status" value="1"/>
</dbReference>
<evidence type="ECO:0000313" key="3">
    <source>
        <dbReference type="Proteomes" id="UP000824246"/>
    </source>
</evidence>
<dbReference type="EMBL" id="DXFB01000115">
    <property type="protein sequence ID" value="HIX45412.1"/>
    <property type="molecule type" value="Genomic_DNA"/>
</dbReference>
<proteinExistence type="predicted"/>